<dbReference type="PANTHER" id="PTHR43373">
    <property type="entry name" value="NA(+)/H(+) ANTIPORTER SUBUNIT"/>
    <property type="match status" value="1"/>
</dbReference>
<evidence type="ECO:0000259" key="2">
    <source>
        <dbReference type="Pfam" id="PF20501"/>
    </source>
</evidence>
<dbReference type="EMBL" id="DSUT01000083">
    <property type="protein sequence ID" value="HGK28120.1"/>
    <property type="molecule type" value="Genomic_DNA"/>
</dbReference>
<comment type="caution">
    <text evidence="3">The sequence shown here is derived from an EMBL/GenBank/DDBJ whole genome shotgun (WGS) entry which is preliminary data.</text>
</comment>
<accession>A0A7C4GGD4</accession>
<evidence type="ECO:0000313" key="3">
    <source>
        <dbReference type="EMBL" id="HGK28120.1"/>
    </source>
</evidence>
<dbReference type="InterPro" id="IPR046806">
    <property type="entry name" value="MrpA_C/MbhE"/>
</dbReference>
<reference evidence="3" key="1">
    <citation type="journal article" date="2020" name="mSystems">
        <title>Genome- and Community-Level Interaction Insights into Carbon Utilization and Element Cycling Functions of Hydrothermarchaeota in Hydrothermal Sediment.</title>
        <authorList>
            <person name="Zhou Z."/>
            <person name="Liu Y."/>
            <person name="Xu W."/>
            <person name="Pan J."/>
            <person name="Luo Z.H."/>
            <person name="Li M."/>
        </authorList>
    </citation>
    <scope>NUCLEOTIDE SEQUENCE [LARGE SCALE GENOMIC DNA]</scope>
    <source>
        <strain evidence="3">SpSt-488</strain>
    </source>
</reference>
<gene>
    <name evidence="3" type="ORF">ENS41_04120</name>
</gene>
<dbReference type="AlphaFoldDB" id="A0A7C4GGD4"/>
<keyword evidence="1" id="KW-0472">Membrane</keyword>
<dbReference type="Pfam" id="PF20501">
    <property type="entry name" value="MbhE"/>
    <property type="match status" value="1"/>
</dbReference>
<sequence>MLRRETVLPLVAFLGFAVLFLVLADRALAGLAFGDPAMRVAAHYIREALPATGAANVVAAIILDFRGYDTLGEATVLFTAVVGVLTVVRRTGRRSSSSGEAK</sequence>
<organism evidence="3">
    <name type="scientific">candidate division WOR-3 bacterium</name>
    <dbReference type="NCBI Taxonomy" id="2052148"/>
    <lineage>
        <taxon>Bacteria</taxon>
        <taxon>Bacteria division WOR-3</taxon>
    </lineage>
</organism>
<keyword evidence="1" id="KW-0812">Transmembrane</keyword>
<dbReference type="InterPro" id="IPR050616">
    <property type="entry name" value="CPA3_Na-H_Antiporter_A"/>
</dbReference>
<feature type="domain" description="MrpA C-terminal/MbhE" evidence="2">
    <location>
        <begin position="37"/>
        <end position="91"/>
    </location>
</feature>
<name>A0A7C4GGD4_UNCW3</name>
<evidence type="ECO:0000256" key="1">
    <source>
        <dbReference type="SAM" id="Phobius"/>
    </source>
</evidence>
<protein>
    <recommendedName>
        <fullName evidence="2">MrpA C-terminal/MbhE domain-containing protein</fullName>
    </recommendedName>
</protein>
<keyword evidence="1" id="KW-1133">Transmembrane helix</keyword>
<feature type="transmembrane region" description="Helical" evidence="1">
    <location>
        <begin position="71"/>
        <end position="88"/>
    </location>
</feature>
<proteinExistence type="predicted"/>
<dbReference type="PANTHER" id="PTHR43373:SF1">
    <property type="entry name" value="NA(+)_H(+) ANTIPORTER SUBUNIT A"/>
    <property type="match status" value="1"/>
</dbReference>